<dbReference type="RefSeq" id="WP_168045435.1">
    <property type="nucleotide sequence ID" value="NZ_JAATJM010000001.1"/>
</dbReference>
<gene>
    <name evidence="1" type="ORF">GGQ87_000825</name>
</gene>
<reference evidence="1 2" key="1">
    <citation type="submission" date="2020-03" db="EMBL/GenBank/DDBJ databases">
        <title>Genomic Encyclopedia of Type Strains, Phase IV (KMG-IV): sequencing the most valuable type-strain genomes for metagenomic binning, comparative biology and taxonomic classification.</title>
        <authorList>
            <person name="Goeker M."/>
        </authorList>
    </citation>
    <scope>NUCLEOTIDE SEQUENCE [LARGE SCALE GENOMIC DNA]</scope>
    <source>
        <strain evidence="1 2">DSM 4736</strain>
    </source>
</reference>
<sequence>MHKPLIVGTLSLQQSGPHTSIDLCRAYDLVLSALSWERRATSAVSAIKELKSPLTLLKFASSSEEMEAAKAESLKTFQTLTGEISIVELQGSTQFQKNADRLVDLITERVTVVGRPIKILVDITCMPKAYSLFLMGMGFANGYISRIDCIYAEGAYSLADPNTDQSPNPDPRSIISDGEWASLQVPYFSADVAIPNSRDIIVAMGGEIGLSLPFIEKYEPVMLSLALITESIVQQPELLLPGERAALDDLLSEPNAVRINVPLCDVSALADHAVTFARSSGSEVVSAIALGSKPHALALGLAALSEPNLEIICRVPKRYKPLDVAPLGPIWLYEIEDRFEPSAYF</sequence>
<protein>
    <submittedName>
        <fullName evidence="1">Uncharacterized protein</fullName>
    </submittedName>
</protein>
<proteinExistence type="predicted"/>
<evidence type="ECO:0000313" key="2">
    <source>
        <dbReference type="Proteomes" id="UP000587415"/>
    </source>
</evidence>
<comment type="caution">
    <text evidence="1">The sequence shown here is derived from an EMBL/GenBank/DDBJ whole genome shotgun (WGS) entry which is preliminary data.</text>
</comment>
<evidence type="ECO:0000313" key="1">
    <source>
        <dbReference type="EMBL" id="NJC40567.1"/>
    </source>
</evidence>
<dbReference type="AlphaFoldDB" id="A0A7X6BMN5"/>
<organism evidence="1 2">
    <name type="scientific">Brevundimonas alba</name>
    <dbReference type="NCBI Taxonomy" id="74314"/>
    <lineage>
        <taxon>Bacteria</taxon>
        <taxon>Pseudomonadati</taxon>
        <taxon>Pseudomonadota</taxon>
        <taxon>Alphaproteobacteria</taxon>
        <taxon>Caulobacterales</taxon>
        <taxon>Caulobacteraceae</taxon>
        <taxon>Brevundimonas</taxon>
    </lineage>
</organism>
<dbReference type="EMBL" id="JAATJM010000001">
    <property type="protein sequence ID" value="NJC40567.1"/>
    <property type="molecule type" value="Genomic_DNA"/>
</dbReference>
<keyword evidence="2" id="KW-1185">Reference proteome</keyword>
<name>A0A7X6BMN5_9CAUL</name>
<dbReference type="Proteomes" id="UP000587415">
    <property type="component" value="Unassembled WGS sequence"/>
</dbReference>
<accession>A0A7X6BMN5</accession>